<proteinExistence type="predicted"/>
<dbReference type="RefSeq" id="WP_087552845.1">
    <property type="nucleotide sequence ID" value="NZ_CP033133.1"/>
</dbReference>
<gene>
    <name evidence="1" type="ORF">CDG68_07005</name>
</gene>
<dbReference type="Proteomes" id="UP000279962">
    <property type="component" value="Chromosome"/>
</dbReference>
<evidence type="ECO:0000313" key="2">
    <source>
        <dbReference type="Proteomes" id="UP000279962"/>
    </source>
</evidence>
<dbReference type="EMBL" id="CP033133">
    <property type="protein sequence ID" value="AYO53409.1"/>
    <property type="molecule type" value="Genomic_DNA"/>
</dbReference>
<accession>A0A3G2SZT9</accession>
<sequence length="182" mass="20774">MNSETLYSAFHGNTRIITDTLFKVALTIKEIDNHQSNILIFNDQTGQQIDLDLSGSEQDLKQRYAEIEEVKKVGRPKLGVISREITLQQKHWNWLDQQNASASAVIRKLIDQELNNPASESNIMLAKQAVDRFMSAMIGNMPNYEEATRALYQGNKTVFIELIQDYPADLKAYLEQRSAHAF</sequence>
<dbReference type="Pfam" id="PF09998">
    <property type="entry name" value="DUF2239"/>
    <property type="match status" value="1"/>
</dbReference>
<dbReference type="AlphaFoldDB" id="A0A3G2SZT9"/>
<reference evidence="1 2" key="1">
    <citation type="submission" date="2018-10" db="EMBL/GenBank/DDBJ databases">
        <title>The complete genome of Acinetobacter wuhouensis strain WCHAW010062.</title>
        <authorList>
            <person name="Hu Y."/>
            <person name="Long H."/>
            <person name="Feng Y."/>
            <person name="Zong Z."/>
        </authorList>
    </citation>
    <scope>NUCLEOTIDE SEQUENCE [LARGE SCALE GENOMIC DNA]</scope>
    <source>
        <strain evidence="1 2">WCHAW010062</strain>
    </source>
</reference>
<dbReference type="InterPro" id="IPR018715">
    <property type="entry name" value="DUF2239"/>
</dbReference>
<name>A0A3G2SZT9_9GAMM</name>
<evidence type="ECO:0000313" key="1">
    <source>
        <dbReference type="EMBL" id="AYO53409.1"/>
    </source>
</evidence>
<protein>
    <submittedName>
        <fullName evidence="1">DUF2239 family protein</fullName>
    </submittedName>
</protein>
<organism evidence="1 2">
    <name type="scientific">Acinetobacter wuhouensis</name>
    <dbReference type="NCBI Taxonomy" id="1879050"/>
    <lineage>
        <taxon>Bacteria</taxon>
        <taxon>Pseudomonadati</taxon>
        <taxon>Pseudomonadota</taxon>
        <taxon>Gammaproteobacteria</taxon>
        <taxon>Moraxellales</taxon>
        <taxon>Moraxellaceae</taxon>
        <taxon>Acinetobacter</taxon>
    </lineage>
</organism>